<proteinExistence type="predicted"/>
<evidence type="ECO:0008006" key="3">
    <source>
        <dbReference type="Google" id="ProtNLM"/>
    </source>
</evidence>
<dbReference type="RefSeq" id="WP_305104319.1">
    <property type="nucleotide sequence ID" value="NZ_JAUTWS010000011.1"/>
</dbReference>
<gene>
    <name evidence="1" type="ORF">Q7A36_13975</name>
</gene>
<accession>A0ABT9DZX8</accession>
<name>A0ABT9DZX8_9PROT</name>
<keyword evidence="2" id="KW-1185">Reference proteome</keyword>
<dbReference type="EMBL" id="JAUTWS010000011">
    <property type="protein sequence ID" value="MDO9709456.1"/>
    <property type="molecule type" value="Genomic_DNA"/>
</dbReference>
<organism evidence="1 2">
    <name type="scientific">Paracraurococcus lichenis</name>
    <dbReference type="NCBI Taxonomy" id="3064888"/>
    <lineage>
        <taxon>Bacteria</taxon>
        <taxon>Pseudomonadati</taxon>
        <taxon>Pseudomonadota</taxon>
        <taxon>Alphaproteobacteria</taxon>
        <taxon>Acetobacterales</taxon>
        <taxon>Roseomonadaceae</taxon>
        <taxon>Paracraurococcus</taxon>
    </lineage>
</organism>
<reference evidence="1 2" key="1">
    <citation type="submission" date="2023-08" db="EMBL/GenBank/DDBJ databases">
        <title>The draft genome sequence of Paracraurococcus sp. LOR1-02.</title>
        <authorList>
            <person name="Kingkaew E."/>
            <person name="Tanasupawat S."/>
        </authorList>
    </citation>
    <scope>NUCLEOTIDE SEQUENCE [LARGE SCALE GENOMIC DNA]</scope>
    <source>
        <strain evidence="1 2">LOR1-02</strain>
    </source>
</reference>
<dbReference type="Proteomes" id="UP001243009">
    <property type="component" value="Unassembled WGS sequence"/>
</dbReference>
<comment type="caution">
    <text evidence="1">The sequence shown here is derived from an EMBL/GenBank/DDBJ whole genome shotgun (WGS) entry which is preliminary data.</text>
</comment>
<evidence type="ECO:0000313" key="1">
    <source>
        <dbReference type="EMBL" id="MDO9709456.1"/>
    </source>
</evidence>
<protein>
    <recommendedName>
        <fullName evidence="3">DUF4126 domain-containing protein</fullName>
    </recommendedName>
</protein>
<sequence length="154" mass="15045">MGSLWASFGIGLVAGMRTMTAAAALAWAASLGRARAGWIPGGAGPRNLAMAAALAEMAGDKMPFAPDRRIAPSFLLRLALGAAGGAALAGRGASEAEGALAGLAGAVLGTLAGRAARGGTTRSGADWARALTEDALAAGLATALVRPPARLQRG</sequence>
<evidence type="ECO:0000313" key="2">
    <source>
        <dbReference type="Proteomes" id="UP001243009"/>
    </source>
</evidence>